<dbReference type="EC" id="3.1.21.-" evidence="1"/>
<dbReference type="PANTHER" id="PTHR38733:SF1">
    <property type="entry name" value="TYPE IV METHYL-DIRECTED RESTRICTION ENZYME ECOKMCRBC"/>
    <property type="match status" value="1"/>
</dbReference>
<dbReference type="GO" id="GO:0016787">
    <property type="term" value="F:hydrolase activity"/>
    <property type="evidence" value="ECO:0007669"/>
    <property type="project" value="UniProtKB-KW"/>
</dbReference>
<gene>
    <name evidence="1" type="primary">mcrC</name>
    <name evidence="1" type="ORF">I6U48_01810</name>
</gene>
<sequence length="355" mass="42186">MSEDQKIPIKNIYYMICYAWNTLKIEDKTLVGIEKFDSIYNLLAKVIINGVNNIIKRGFHREYTDHKEELTMVRGKIDIMNSIRQQSLTRKRLVCDYDEFKSNVCFNQILKTTIGMIIRSHDLDDGLRKELIDIKYYFSQIDEIKINVRVFSLLKYSRNNIHYKMLMNVCELIYSGLITNESGNKFKFHDFIRDKQMEKLYEKFVLNFYKKHLRAEVYKVHSPKIKWDLDKNFNNIGMEYLPEMRTDVVIENELEHIQTIIDTKYYASALKSRNFSESKKLISDNLYQILAYLNNSNYLGTVSGILLYPTTEQELNIKYKINDKIIKVKTLNLSADWEEIYKRLINIINADENVC</sequence>
<dbReference type="PIRSF" id="PIRSF003109">
    <property type="entry name" value="McrC"/>
    <property type="match status" value="1"/>
</dbReference>
<dbReference type="NCBIfam" id="NF007277">
    <property type="entry name" value="PRK09736.1"/>
    <property type="match status" value="1"/>
</dbReference>
<dbReference type="EMBL" id="JAEEGC010000007">
    <property type="protein sequence ID" value="MBV7271649.1"/>
    <property type="molecule type" value="Genomic_DNA"/>
</dbReference>
<evidence type="ECO:0000313" key="2">
    <source>
        <dbReference type="Proteomes" id="UP000694308"/>
    </source>
</evidence>
<dbReference type="AlphaFoldDB" id="A0A949TWG1"/>
<dbReference type="InterPro" id="IPR019292">
    <property type="entry name" value="McrC"/>
</dbReference>
<organism evidence="1 2">
    <name type="scientific">Clostridium thailandense</name>
    <dbReference type="NCBI Taxonomy" id="2794346"/>
    <lineage>
        <taxon>Bacteria</taxon>
        <taxon>Bacillati</taxon>
        <taxon>Bacillota</taxon>
        <taxon>Clostridia</taxon>
        <taxon>Eubacteriales</taxon>
        <taxon>Clostridiaceae</taxon>
        <taxon>Clostridium</taxon>
    </lineage>
</organism>
<keyword evidence="1" id="KW-0540">Nuclease</keyword>
<comment type="caution">
    <text evidence="1">The sequence shown here is derived from an EMBL/GenBank/DDBJ whole genome shotgun (WGS) entry which is preliminary data.</text>
</comment>
<keyword evidence="2" id="KW-1185">Reference proteome</keyword>
<accession>A0A949TWG1</accession>
<evidence type="ECO:0000313" key="1">
    <source>
        <dbReference type="EMBL" id="MBV7271649.1"/>
    </source>
</evidence>
<dbReference type="RefSeq" id="WP_218318684.1">
    <property type="nucleotide sequence ID" value="NZ_JAEEGC010000007.1"/>
</dbReference>
<dbReference type="Pfam" id="PF10117">
    <property type="entry name" value="McrBC"/>
    <property type="match status" value="1"/>
</dbReference>
<keyword evidence="1" id="KW-0255">Endonuclease</keyword>
<reference evidence="1" key="1">
    <citation type="submission" date="2020-12" db="EMBL/GenBank/DDBJ databases">
        <title>Clostridium thailandense sp. nov., a novel acetogenic bacterium isolated from peat land soil in Thailand.</title>
        <authorList>
            <person name="Chaikitkaew S."/>
            <person name="Birkeland N.K."/>
        </authorList>
    </citation>
    <scope>NUCLEOTIDE SEQUENCE</scope>
    <source>
        <strain evidence="1">PL3</strain>
    </source>
</reference>
<dbReference type="InterPro" id="IPR014407">
    <property type="entry name" value="McrC_bac"/>
</dbReference>
<dbReference type="Proteomes" id="UP000694308">
    <property type="component" value="Unassembled WGS sequence"/>
</dbReference>
<dbReference type="PANTHER" id="PTHR38733">
    <property type="entry name" value="PROTEIN MCRC"/>
    <property type="match status" value="1"/>
</dbReference>
<proteinExistence type="predicted"/>
<keyword evidence="1" id="KW-0378">Hydrolase</keyword>
<dbReference type="GO" id="GO:0004519">
    <property type="term" value="F:endonuclease activity"/>
    <property type="evidence" value="ECO:0007669"/>
    <property type="project" value="UniProtKB-KW"/>
</dbReference>
<name>A0A949TWG1_9CLOT</name>
<protein>
    <submittedName>
        <fullName evidence="1">5-methylcytosine-specific restriction endonuclease system specificity protein McrC</fullName>
        <ecNumber evidence="1">3.1.21.-</ecNumber>
    </submittedName>
</protein>